<dbReference type="GeneID" id="68291673"/>
<dbReference type="InterPro" id="IPR005146">
    <property type="entry name" value="B3/B4_tRNA-bd"/>
</dbReference>
<feature type="domain" description="B3/B4 tRNA-binding" evidence="1">
    <location>
        <begin position="82"/>
        <end position="244"/>
    </location>
</feature>
<accession>A0A9P3CLU0</accession>
<dbReference type="SMART" id="SM00873">
    <property type="entry name" value="B3_4"/>
    <property type="match status" value="1"/>
</dbReference>
<dbReference type="AlphaFoldDB" id="A0A9P3CLU0"/>
<dbReference type="GO" id="GO:0003723">
    <property type="term" value="F:RNA binding"/>
    <property type="evidence" value="ECO:0007669"/>
    <property type="project" value="InterPro"/>
</dbReference>
<dbReference type="RefSeq" id="XP_044657332.1">
    <property type="nucleotide sequence ID" value="XM_044801397.1"/>
</dbReference>
<dbReference type="Gene3D" id="3.50.40.10">
    <property type="entry name" value="Phenylalanyl-trna Synthetase, Chain B, domain 3"/>
    <property type="match status" value="1"/>
</dbReference>
<dbReference type="Proteomes" id="UP000825890">
    <property type="component" value="Unassembled WGS sequence"/>
</dbReference>
<comment type="caution">
    <text evidence="2">The sequence shown here is derived from an EMBL/GenBank/DDBJ whole genome shotgun (WGS) entry which is preliminary data.</text>
</comment>
<dbReference type="GO" id="GO:0004826">
    <property type="term" value="F:phenylalanine-tRNA ligase activity"/>
    <property type="evidence" value="ECO:0007669"/>
    <property type="project" value="InterPro"/>
</dbReference>
<dbReference type="OrthoDB" id="5587917at2759"/>
<dbReference type="SUPFAM" id="SSF56037">
    <property type="entry name" value="PheT/TilS domain"/>
    <property type="match status" value="1"/>
</dbReference>
<sequence length="267" mass="29467">MTTIPLATQESLQAFLSKATISQDVFKLRSDYRALLIAVSNLSSSSTGPSDAFSENLLQEAETSVRSHLSTGKSVNDIPHVAAWREAYKSFGAKPNRHRNSLEALTRRITLATEGKPAAGLPRINKLTDIYNAICVKYQIPLGGEDLEKYSGSPQLKVSEGTEPFHVTEKGEAKIEFPEKGEVVWCDDEGVTCRRWNWRQGPRTALDEKTEKVLFICDALDAMSDVELEKVGDELVKALKEGSPDLVVATRLIEINEGGPGLRPRRL</sequence>
<dbReference type="InterPro" id="IPR020825">
    <property type="entry name" value="Phe-tRNA_synthase-like_B3/B4"/>
</dbReference>
<gene>
    <name evidence="2" type="ORF">CKM354_000609800</name>
</gene>
<evidence type="ECO:0000313" key="3">
    <source>
        <dbReference type="Proteomes" id="UP000825890"/>
    </source>
</evidence>
<dbReference type="EMBL" id="BOLY01000003">
    <property type="protein sequence ID" value="GIZ42845.1"/>
    <property type="molecule type" value="Genomic_DNA"/>
</dbReference>
<organism evidence="2 3">
    <name type="scientific">Cercospora kikuchii</name>
    <dbReference type="NCBI Taxonomy" id="84275"/>
    <lineage>
        <taxon>Eukaryota</taxon>
        <taxon>Fungi</taxon>
        <taxon>Dikarya</taxon>
        <taxon>Ascomycota</taxon>
        <taxon>Pezizomycotina</taxon>
        <taxon>Dothideomycetes</taxon>
        <taxon>Dothideomycetidae</taxon>
        <taxon>Mycosphaerellales</taxon>
        <taxon>Mycosphaerellaceae</taxon>
        <taxon>Cercospora</taxon>
    </lineage>
</organism>
<name>A0A9P3CLU0_9PEZI</name>
<proteinExistence type="predicted"/>
<evidence type="ECO:0000259" key="1">
    <source>
        <dbReference type="SMART" id="SM00873"/>
    </source>
</evidence>
<reference evidence="2 3" key="1">
    <citation type="submission" date="2021-01" db="EMBL/GenBank/DDBJ databases">
        <title>Cercospora kikuchii MAFF 305040 whole genome shotgun sequence.</title>
        <authorList>
            <person name="Kashiwa T."/>
            <person name="Suzuki T."/>
        </authorList>
    </citation>
    <scope>NUCLEOTIDE SEQUENCE [LARGE SCALE GENOMIC DNA]</scope>
    <source>
        <strain evidence="2 3">MAFF 305040</strain>
    </source>
</reference>
<dbReference type="PANTHER" id="PTHR39209:SF2">
    <property type="entry name" value="CYTOPLASMIC PROTEIN"/>
    <property type="match status" value="1"/>
</dbReference>
<evidence type="ECO:0000313" key="2">
    <source>
        <dbReference type="EMBL" id="GIZ42845.1"/>
    </source>
</evidence>
<keyword evidence="3" id="KW-1185">Reference proteome</keyword>
<protein>
    <recommendedName>
        <fullName evidence="1">B3/B4 tRNA-binding domain-containing protein</fullName>
    </recommendedName>
</protein>
<dbReference type="PANTHER" id="PTHR39209">
    <property type="match status" value="1"/>
</dbReference>
<dbReference type="Pfam" id="PF03483">
    <property type="entry name" value="B3_4"/>
    <property type="match status" value="1"/>
</dbReference>